<dbReference type="PANTHER" id="PTHR45339">
    <property type="entry name" value="HYBRID SIGNAL TRANSDUCTION HISTIDINE KINASE J"/>
    <property type="match status" value="1"/>
</dbReference>
<dbReference type="SUPFAM" id="SSF55874">
    <property type="entry name" value="ATPase domain of HSP90 chaperone/DNA topoisomerase II/histidine kinase"/>
    <property type="match status" value="1"/>
</dbReference>
<keyword evidence="8" id="KW-0812">Transmembrane</keyword>
<dbReference type="PRINTS" id="PR00344">
    <property type="entry name" value="BCTRLSENSOR"/>
</dbReference>
<dbReference type="SMART" id="SM00387">
    <property type="entry name" value="HATPase_c"/>
    <property type="match status" value="1"/>
</dbReference>
<dbReference type="CDD" id="cd00082">
    <property type="entry name" value="HisKA"/>
    <property type="match status" value="1"/>
</dbReference>
<feature type="region of interest" description="Disordered" evidence="7">
    <location>
        <begin position="951"/>
        <end position="975"/>
    </location>
</feature>
<dbReference type="InterPro" id="IPR036890">
    <property type="entry name" value="HATPase_C_sf"/>
</dbReference>
<organism evidence="12 13">
    <name type="scientific">Pseudomonas piscis</name>
    <dbReference type="NCBI Taxonomy" id="2614538"/>
    <lineage>
        <taxon>Bacteria</taxon>
        <taxon>Pseudomonadati</taxon>
        <taxon>Pseudomonadota</taxon>
        <taxon>Gammaproteobacteria</taxon>
        <taxon>Pseudomonadales</taxon>
        <taxon>Pseudomonadaceae</taxon>
        <taxon>Pseudomonas</taxon>
    </lineage>
</organism>
<dbReference type="EMBL" id="WHUV01000002">
    <property type="protein sequence ID" value="MQA54460.1"/>
    <property type="molecule type" value="Genomic_DNA"/>
</dbReference>
<evidence type="ECO:0000313" key="12">
    <source>
        <dbReference type="EMBL" id="MQA54460.1"/>
    </source>
</evidence>
<feature type="transmembrane region" description="Helical" evidence="8">
    <location>
        <begin position="327"/>
        <end position="345"/>
    </location>
</feature>
<evidence type="ECO:0000259" key="11">
    <source>
        <dbReference type="PROSITE" id="PS50894"/>
    </source>
</evidence>
<accession>A0A7X1PNM1</accession>
<dbReference type="GO" id="GO:0005886">
    <property type="term" value="C:plasma membrane"/>
    <property type="evidence" value="ECO:0007669"/>
    <property type="project" value="UniProtKB-SubCell"/>
</dbReference>
<dbReference type="InterPro" id="IPR003661">
    <property type="entry name" value="HisK_dim/P_dom"/>
</dbReference>
<dbReference type="SMART" id="SM00388">
    <property type="entry name" value="HisKA"/>
    <property type="match status" value="1"/>
</dbReference>
<dbReference type="Proteomes" id="UP000486534">
    <property type="component" value="Unassembled WGS sequence"/>
</dbReference>
<dbReference type="GO" id="GO:0005524">
    <property type="term" value="F:ATP binding"/>
    <property type="evidence" value="ECO:0007669"/>
    <property type="project" value="UniProtKB-KW"/>
</dbReference>
<dbReference type="Gene3D" id="1.10.287.130">
    <property type="match status" value="1"/>
</dbReference>
<dbReference type="Pfam" id="PF00512">
    <property type="entry name" value="HisKA"/>
    <property type="match status" value="1"/>
</dbReference>
<dbReference type="InterPro" id="IPR008207">
    <property type="entry name" value="Sig_transdc_His_kin_Hpt_dom"/>
</dbReference>
<evidence type="ECO:0000256" key="8">
    <source>
        <dbReference type="SAM" id="Phobius"/>
    </source>
</evidence>
<dbReference type="PROSITE" id="PS50110">
    <property type="entry name" value="RESPONSE_REGULATORY"/>
    <property type="match status" value="1"/>
</dbReference>
<keyword evidence="8" id="KW-0472">Membrane</keyword>
<dbReference type="Pfam" id="PF02518">
    <property type="entry name" value="HATPase_c"/>
    <property type="match status" value="1"/>
</dbReference>
<dbReference type="CDD" id="cd16922">
    <property type="entry name" value="HATPase_EvgS-ArcB-TorS-like"/>
    <property type="match status" value="1"/>
</dbReference>
<dbReference type="InterPro" id="IPR036097">
    <property type="entry name" value="HisK_dim/P_sf"/>
</dbReference>
<dbReference type="SUPFAM" id="SSF47226">
    <property type="entry name" value="Histidine-containing phosphotransfer domain, HPT domain"/>
    <property type="match status" value="1"/>
</dbReference>
<evidence type="ECO:0000256" key="3">
    <source>
        <dbReference type="ARBA" id="ARBA00022553"/>
    </source>
</evidence>
<evidence type="ECO:0000256" key="4">
    <source>
        <dbReference type="ARBA" id="ARBA00023012"/>
    </source>
</evidence>
<dbReference type="InterPro" id="IPR036641">
    <property type="entry name" value="HPT_dom_sf"/>
</dbReference>
<dbReference type="AlphaFoldDB" id="A0A7X1PNM1"/>
<keyword evidence="8" id="KW-1133">Transmembrane helix</keyword>
<feature type="compositionally biased region" description="Low complexity" evidence="7">
    <location>
        <begin position="951"/>
        <end position="964"/>
    </location>
</feature>
<evidence type="ECO:0000256" key="2">
    <source>
        <dbReference type="ARBA" id="ARBA00012438"/>
    </source>
</evidence>
<name>A0A7X1PNM1_9PSED</name>
<evidence type="ECO:0000313" key="13">
    <source>
        <dbReference type="Proteomes" id="UP000486534"/>
    </source>
</evidence>
<dbReference type="InterPro" id="IPR004358">
    <property type="entry name" value="Sig_transdc_His_kin-like_C"/>
</dbReference>
<dbReference type="Gene3D" id="3.40.50.2300">
    <property type="match status" value="1"/>
</dbReference>
<evidence type="ECO:0000259" key="9">
    <source>
        <dbReference type="PROSITE" id="PS50109"/>
    </source>
</evidence>
<dbReference type="Pfam" id="PF00072">
    <property type="entry name" value="Response_reg"/>
    <property type="match status" value="1"/>
</dbReference>
<dbReference type="InterPro" id="IPR011006">
    <property type="entry name" value="CheY-like_superfamily"/>
</dbReference>
<comment type="catalytic activity">
    <reaction evidence="1">
        <text>ATP + protein L-histidine = ADP + protein N-phospho-L-histidine.</text>
        <dbReference type="EC" id="2.7.13.3"/>
    </reaction>
</comment>
<reference evidence="12 13" key="1">
    <citation type="submission" date="2019-10" db="EMBL/GenBank/DDBJ databases">
        <title>Pseudomonas dajingensis sp. nov., isolated from the profound head ulcers of farmed Murray cod (Maccullochella peelii peelii).</title>
        <authorList>
            <person name="Liu Y."/>
        </authorList>
    </citation>
    <scope>NUCLEOTIDE SEQUENCE [LARGE SCALE GENOMIC DNA]</scope>
    <source>
        <strain evidence="12 13">MC042</strain>
    </source>
</reference>
<feature type="modified residue" description="Phosphohistidine" evidence="5">
    <location>
        <position position="1012"/>
    </location>
</feature>
<dbReference type="SMART" id="SM00448">
    <property type="entry name" value="REC"/>
    <property type="match status" value="1"/>
</dbReference>
<gene>
    <name evidence="12" type="ORF">GDH07_14180</name>
</gene>
<dbReference type="Gene3D" id="1.20.120.160">
    <property type="entry name" value="HPT domain"/>
    <property type="match status" value="1"/>
</dbReference>
<dbReference type="SUPFAM" id="SSF52172">
    <property type="entry name" value="CheY-like"/>
    <property type="match status" value="1"/>
</dbReference>
<dbReference type="EC" id="2.7.13.3" evidence="2"/>
<feature type="modified residue" description="4-aspartylphosphate" evidence="6">
    <location>
        <position position="882"/>
    </location>
</feature>
<evidence type="ECO:0000256" key="5">
    <source>
        <dbReference type="PROSITE-ProRule" id="PRU00110"/>
    </source>
</evidence>
<dbReference type="InterPro" id="IPR005467">
    <property type="entry name" value="His_kinase_dom"/>
</dbReference>
<dbReference type="SUPFAM" id="SSF47384">
    <property type="entry name" value="Homodimeric domain of signal transducing histidine kinase"/>
    <property type="match status" value="1"/>
</dbReference>
<keyword evidence="3 6" id="KW-0597">Phosphoprotein</keyword>
<evidence type="ECO:0000256" key="7">
    <source>
        <dbReference type="SAM" id="MobiDB-lite"/>
    </source>
</evidence>
<feature type="domain" description="Histidine kinase" evidence="9">
    <location>
        <begin position="486"/>
        <end position="703"/>
    </location>
</feature>
<dbReference type="GO" id="GO:0000155">
    <property type="term" value="F:phosphorelay sensor kinase activity"/>
    <property type="evidence" value="ECO:0007669"/>
    <property type="project" value="InterPro"/>
</dbReference>
<dbReference type="RefSeq" id="WP_152897945.1">
    <property type="nucleotide sequence ID" value="NZ_WHUV01000002.1"/>
</dbReference>
<dbReference type="Pfam" id="PF01627">
    <property type="entry name" value="Hpt"/>
    <property type="match status" value="1"/>
</dbReference>
<dbReference type="PROSITE" id="PS50109">
    <property type="entry name" value="HIS_KIN"/>
    <property type="match status" value="1"/>
</dbReference>
<evidence type="ECO:0000256" key="6">
    <source>
        <dbReference type="PROSITE-ProRule" id="PRU00169"/>
    </source>
</evidence>
<evidence type="ECO:0000256" key="1">
    <source>
        <dbReference type="ARBA" id="ARBA00000085"/>
    </source>
</evidence>
<proteinExistence type="predicted"/>
<feature type="domain" description="Response regulatory" evidence="10">
    <location>
        <begin position="833"/>
        <end position="947"/>
    </location>
</feature>
<comment type="caution">
    <text evidence="12">The sequence shown here is derived from an EMBL/GenBank/DDBJ whole genome shotgun (WGS) entry which is preliminary data.</text>
</comment>
<dbReference type="Gene3D" id="3.30.565.10">
    <property type="entry name" value="Histidine kinase-like ATPase, C-terminal domain"/>
    <property type="match status" value="1"/>
</dbReference>
<dbReference type="PROSITE" id="PS50894">
    <property type="entry name" value="HPT"/>
    <property type="match status" value="1"/>
</dbReference>
<feature type="domain" description="HPt" evidence="11">
    <location>
        <begin position="973"/>
        <end position="1065"/>
    </location>
</feature>
<keyword evidence="4" id="KW-0902">Two-component regulatory system</keyword>
<dbReference type="CDD" id="cd17546">
    <property type="entry name" value="REC_hyHK_CKI1_RcsC-like"/>
    <property type="match status" value="1"/>
</dbReference>
<protein>
    <recommendedName>
        <fullName evidence="2">histidine kinase</fullName>
        <ecNumber evidence="2">2.7.13.3</ecNumber>
    </recommendedName>
</protein>
<dbReference type="InterPro" id="IPR003594">
    <property type="entry name" value="HATPase_dom"/>
</dbReference>
<dbReference type="InterPro" id="IPR001789">
    <property type="entry name" value="Sig_transdc_resp-reg_receiver"/>
</dbReference>
<sequence length="1065" mass="116937">MKYTPLFLEYLVRYQARLNLGLLILLGLALPCSTLGWVAMRLAERQSDHLRVHFTRLMENIQEQELFLKHAASLAPASSHLGNTRYPLPLHPASGSLAHDNCNDRQLPGSLVLDRPLIANDLPHLLMVGMHLSTLYRSFWSDSRHSPPRVLLLNACGGLDLATLAPRTRSGTLESRDDAGGPSLPELRLALLKQQRLAPHQVNWQLYSQSGSNGSGAQLLAHTTLRLAPTQLQVIGADGWMKMVSLLALDEAGKQEGLLAAPVYDDFTLIDPAGTLLAGSRGSATTLHEGLNFGHQGITLKLTSHTPPLWTGLYGISYRKLYGQAPWVTASLLGLILAAVAWGWVASRWQRNRKPVAMHTPHEQVVESEAFSRTIIETVPTGLCVVRREDFKLLLENPHARQGAGSSGLLSILEQDPHRIDNGESCLTVGGRHLQVKFVATRYQDQEAVLCAFNDITRQVENSRALRQARLAADLACEARARFLAIMSHRLRTPLYAALGTLELLGLTPLDPRQTDYLRTSQRCSNALLQLISNILDISRVEAGHISIAAVEFCPLDMAEAALQEFAAAAQQRGLLLYASIDPKLPDLLRGDARRIRQILDNLLGNAIKFTDSGRVVLRLRLLESVGQRACIEWQVTDTGIGIPPADQARLFDLHQQLGDTSSRAGLGLPLCQQLCTLMGGRLQVTSEPGLGSSFSLRLELPHLPGSSPRLKPLAEGPPVHVRAPVPELLKNTCDWLNRLGIQASPAPADWGQQPQQRVLVDLLPKTTLCSWPGPRVSALCAPSPEQQPQDQEWIVSAYDIRAIAEAASQARQGRQSAVAPPADGTRSPLLLHVLVAEDNPLNQAIIQEQLQALGCRATLAADGEQALQHWQPQLFDLVLADLDMPLMDGYELARQLRQRDPRLPIIGITANALREERSRCLAAGMNAWIVKPMDLQHLWRQLSQLCPPTAGTLAPAPASQPSHPSEPEHPHFPQLSPRMRPLFVQTMNHDLQRLDQTLASTDLQSAAERLHSIAGALGAVQAPALARACAEMECRLQDGPWSSSLEQQVRQLMQRLSELLAFLE</sequence>
<dbReference type="PANTHER" id="PTHR45339:SF5">
    <property type="entry name" value="HISTIDINE KINASE"/>
    <property type="match status" value="1"/>
</dbReference>
<feature type="transmembrane region" description="Helical" evidence="8">
    <location>
        <begin position="20"/>
        <end position="40"/>
    </location>
</feature>
<evidence type="ECO:0000259" key="10">
    <source>
        <dbReference type="PROSITE" id="PS50110"/>
    </source>
</evidence>